<proteinExistence type="predicted"/>
<dbReference type="STRING" id="1798664.A3C93_04655"/>
<gene>
    <name evidence="1" type="ORF">A3C93_04655</name>
</gene>
<organism evidence="1 2">
    <name type="scientific">Candidatus Lloydbacteria bacterium RIFCSPHIGHO2_02_FULL_54_17</name>
    <dbReference type="NCBI Taxonomy" id="1798664"/>
    <lineage>
        <taxon>Bacteria</taxon>
        <taxon>Candidatus Lloydiibacteriota</taxon>
    </lineage>
</organism>
<evidence type="ECO:0000313" key="2">
    <source>
        <dbReference type="Proteomes" id="UP000178636"/>
    </source>
</evidence>
<evidence type="ECO:0000313" key="1">
    <source>
        <dbReference type="EMBL" id="OGZ12443.1"/>
    </source>
</evidence>
<name>A0A1G2DFY1_9BACT</name>
<dbReference type="EMBL" id="MHLO01000018">
    <property type="protein sequence ID" value="OGZ12443.1"/>
    <property type="molecule type" value="Genomic_DNA"/>
</dbReference>
<sequence>MILSLDKTELSRLNRDACIQAILERRRSIREHRDQKGDDRCFFDDYLVWQWLSGSPSEPKVVLPEKGMRECVLFYEHRRAEAADPAPEDAILESVHWDDDLPSKGLPELHAELLHIQEAIRLHRDIAKEKRSADDDRALYGVLPEKAPADFRLPPKEEFLGEARAPRAGCPTFWRSHADCGVQRHDYHKWGPCKESPA</sequence>
<dbReference type="AlphaFoldDB" id="A0A1G2DFY1"/>
<accession>A0A1G2DFY1</accession>
<reference evidence="1 2" key="1">
    <citation type="journal article" date="2016" name="Nat. Commun.">
        <title>Thousands of microbial genomes shed light on interconnected biogeochemical processes in an aquifer system.</title>
        <authorList>
            <person name="Anantharaman K."/>
            <person name="Brown C.T."/>
            <person name="Hug L.A."/>
            <person name="Sharon I."/>
            <person name="Castelle C.J."/>
            <person name="Probst A.J."/>
            <person name="Thomas B.C."/>
            <person name="Singh A."/>
            <person name="Wilkins M.J."/>
            <person name="Karaoz U."/>
            <person name="Brodie E.L."/>
            <person name="Williams K.H."/>
            <person name="Hubbard S.S."/>
            <person name="Banfield J.F."/>
        </authorList>
    </citation>
    <scope>NUCLEOTIDE SEQUENCE [LARGE SCALE GENOMIC DNA]</scope>
</reference>
<comment type="caution">
    <text evidence="1">The sequence shown here is derived from an EMBL/GenBank/DDBJ whole genome shotgun (WGS) entry which is preliminary data.</text>
</comment>
<protein>
    <submittedName>
        <fullName evidence="1">Uncharacterized protein</fullName>
    </submittedName>
</protein>
<dbReference type="Proteomes" id="UP000178636">
    <property type="component" value="Unassembled WGS sequence"/>
</dbReference>